<feature type="region of interest" description="Disordered" evidence="1">
    <location>
        <begin position="43"/>
        <end position="63"/>
    </location>
</feature>
<comment type="caution">
    <text evidence="2">The sequence shown here is derived from an EMBL/GenBank/DDBJ whole genome shotgun (WGS) entry which is preliminary data.</text>
</comment>
<protein>
    <submittedName>
        <fullName evidence="2">Uncharacterized protein</fullName>
    </submittedName>
</protein>
<evidence type="ECO:0000256" key="1">
    <source>
        <dbReference type="SAM" id="MobiDB-lite"/>
    </source>
</evidence>
<gene>
    <name evidence="2" type="ORF">MESS2_350074</name>
</gene>
<accession>M5EQW0</accession>
<reference evidence="2 3" key="1">
    <citation type="submission" date="2013-02" db="EMBL/GenBank/DDBJ databases">
        <authorList>
            <person name="Genoscope - CEA"/>
        </authorList>
    </citation>
    <scope>NUCLEOTIDE SEQUENCE [LARGE SCALE GENOMIC DNA]</scope>
    <source>
        <strain evidence="2 3">STM 2683</strain>
    </source>
</reference>
<dbReference type="Proteomes" id="UP000012062">
    <property type="component" value="Unassembled WGS sequence"/>
</dbReference>
<name>M5EQW0_9HYPH</name>
<dbReference type="EMBL" id="CAUM01000101">
    <property type="protein sequence ID" value="CCV06702.1"/>
    <property type="molecule type" value="Genomic_DNA"/>
</dbReference>
<evidence type="ECO:0000313" key="3">
    <source>
        <dbReference type="Proteomes" id="UP000012062"/>
    </source>
</evidence>
<keyword evidence="3" id="KW-1185">Reference proteome</keyword>
<sequence length="63" mass="6266">MPPQMRRTAGAGISVLVGFGFMGHASNLWLSGFAGIHHASAGPSGIGHPAVTPPKSGGIETVS</sequence>
<evidence type="ECO:0000313" key="2">
    <source>
        <dbReference type="EMBL" id="CCV06702.1"/>
    </source>
</evidence>
<dbReference type="AlphaFoldDB" id="M5EQW0"/>
<proteinExistence type="predicted"/>
<organism evidence="2 3">
    <name type="scientific">Mesorhizobium metallidurans STM 2683</name>
    <dbReference type="NCBI Taxonomy" id="1297569"/>
    <lineage>
        <taxon>Bacteria</taxon>
        <taxon>Pseudomonadati</taxon>
        <taxon>Pseudomonadota</taxon>
        <taxon>Alphaproteobacteria</taxon>
        <taxon>Hyphomicrobiales</taxon>
        <taxon>Phyllobacteriaceae</taxon>
        <taxon>Mesorhizobium</taxon>
    </lineage>
</organism>